<evidence type="ECO:0000256" key="5">
    <source>
        <dbReference type="SAM" id="MobiDB-lite"/>
    </source>
</evidence>
<evidence type="ECO:0000256" key="3">
    <source>
        <dbReference type="PROSITE-ProRule" id="PRU00108"/>
    </source>
</evidence>
<name>A0AAD9FHR5_DISEL</name>
<feature type="compositionally biased region" description="Polar residues" evidence="5">
    <location>
        <begin position="212"/>
        <end position="230"/>
    </location>
</feature>
<comment type="caution">
    <text evidence="7">The sequence shown here is derived from an EMBL/GenBank/DDBJ whole genome shotgun (WGS) entry which is preliminary data.</text>
</comment>
<dbReference type="InterPro" id="IPR022106">
    <property type="entry name" value="Pax7_C"/>
</dbReference>
<feature type="compositionally biased region" description="Polar residues" evidence="5">
    <location>
        <begin position="18"/>
        <end position="30"/>
    </location>
</feature>
<keyword evidence="3 4" id="KW-0238">DNA-binding</keyword>
<dbReference type="Pfam" id="PF12360">
    <property type="entry name" value="Pax7"/>
    <property type="match status" value="1"/>
</dbReference>
<dbReference type="SMART" id="SM00389">
    <property type="entry name" value="HOX"/>
    <property type="match status" value="1"/>
</dbReference>
<dbReference type="PANTHER" id="PTHR24329">
    <property type="entry name" value="HOMEOBOX PROTEIN ARISTALESS"/>
    <property type="match status" value="1"/>
</dbReference>
<feature type="domain" description="Homeobox" evidence="6">
    <location>
        <begin position="65"/>
        <end position="186"/>
    </location>
</feature>
<dbReference type="InterPro" id="IPR001356">
    <property type="entry name" value="HD"/>
</dbReference>
<dbReference type="PANTHER" id="PTHR24329:SF543">
    <property type="entry name" value="FI01017P-RELATED"/>
    <property type="match status" value="1"/>
</dbReference>
<dbReference type="Gene3D" id="1.10.10.60">
    <property type="entry name" value="Homeodomain-like"/>
    <property type="match status" value="1"/>
</dbReference>
<comment type="function">
    <text evidence="1">Sequence-specific transcription factor which is part of a developmental regulatory system that provides cells with specific positional identities on the anterior-posterior axis.</text>
</comment>
<dbReference type="EMBL" id="JASDAP010000006">
    <property type="protein sequence ID" value="KAK1902209.1"/>
    <property type="molecule type" value="Genomic_DNA"/>
</dbReference>
<feature type="region of interest" description="Disordered" evidence="5">
    <location>
        <begin position="14"/>
        <end position="72"/>
    </location>
</feature>
<evidence type="ECO:0000313" key="7">
    <source>
        <dbReference type="EMBL" id="KAK1902209.1"/>
    </source>
</evidence>
<organism evidence="7 8">
    <name type="scientific">Dissostichus eleginoides</name>
    <name type="common">Patagonian toothfish</name>
    <name type="synonym">Dissostichus amissus</name>
    <dbReference type="NCBI Taxonomy" id="100907"/>
    <lineage>
        <taxon>Eukaryota</taxon>
        <taxon>Metazoa</taxon>
        <taxon>Chordata</taxon>
        <taxon>Craniata</taxon>
        <taxon>Vertebrata</taxon>
        <taxon>Euteleostomi</taxon>
        <taxon>Actinopterygii</taxon>
        <taxon>Neopterygii</taxon>
        <taxon>Teleostei</taxon>
        <taxon>Neoteleostei</taxon>
        <taxon>Acanthomorphata</taxon>
        <taxon>Eupercaria</taxon>
        <taxon>Perciformes</taxon>
        <taxon>Notothenioidei</taxon>
        <taxon>Nototheniidae</taxon>
        <taxon>Dissostichus</taxon>
    </lineage>
</organism>
<keyword evidence="3 4" id="KW-0371">Homeobox</keyword>
<sequence length="362" mass="39902">MSAFMDALRSCTGLSGPYSCSNGPPRSSSLWAEKAGRPSGRPVVEANRTDEGSDVDSEPDLPLKRKQRRSRTTFTAEQLDELEKAFERTHYPDIYTREELAQRTKLTEARVQLGFHKGAHHQAGERRPFAPRAKLLQHICNDASSRCRSQTNWCLGREKQSYQRSFTTMSPAMVWFSNRRARWRKQAGANQLAAFNHLLPGGFPPTGMPNLPTYQLQESGYPGTTLSQDGTLHRPQPLPPSSMHQGGLGADSSSAYGLSSNRHSFSSYSDTFMSPSASSNHMNSVGNGLSPQFYESVVCFGMTRMCLPARAALHRTTHADTMLTSDSPQLSERDKPGETPNCAAALPLASADASFKNGMNYF</sequence>
<evidence type="ECO:0000256" key="2">
    <source>
        <dbReference type="ARBA" id="ARBA00004123"/>
    </source>
</evidence>
<dbReference type="GO" id="GO:0005634">
    <property type="term" value="C:nucleus"/>
    <property type="evidence" value="ECO:0007669"/>
    <property type="project" value="UniProtKB-SubCell"/>
</dbReference>
<dbReference type="CDD" id="cd00086">
    <property type="entry name" value="homeodomain"/>
    <property type="match status" value="1"/>
</dbReference>
<evidence type="ECO:0000256" key="1">
    <source>
        <dbReference type="ARBA" id="ARBA00003263"/>
    </source>
</evidence>
<dbReference type="Pfam" id="PF00046">
    <property type="entry name" value="Homeodomain"/>
    <property type="match status" value="1"/>
</dbReference>
<dbReference type="Proteomes" id="UP001228049">
    <property type="component" value="Unassembled WGS sequence"/>
</dbReference>
<accession>A0AAD9FHR5</accession>
<feature type="region of interest" description="Disordered" evidence="5">
    <location>
        <begin position="206"/>
        <end position="255"/>
    </location>
</feature>
<protein>
    <submittedName>
        <fullName evidence="7">Paired box protein Pax-7</fullName>
    </submittedName>
</protein>
<dbReference type="GO" id="GO:0000981">
    <property type="term" value="F:DNA-binding transcription factor activity, RNA polymerase II-specific"/>
    <property type="evidence" value="ECO:0007669"/>
    <property type="project" value="TreeGrafter"/>
</dbReference>
<dbReference type="InterPro" id="IPR009057">
    <property type="entry name" value="Homeodomain-like_sf"/>
</dbReference>
<feature type="DNA-binding region" description="Homeobox" evidence="3">
    <location>
        <begin position="67"/>
        <end position="187"/>
    </location>
</feature>
<dbReference type="AlphaFoldDB" id="A0AAD9FHR5"/>
<feature type="region of interest" description="Disordered" evidence="5">
    <location>
        <begin position="320"/>
        <end position="340"/>
    </location>
</feature>
<evidence type="ECO:0000256" key="4">
    <source>
        <dbReference type="RuleBase" id="RU000682"/>
    </source>
</evidence>
<keyword evidence="8" id="KW-1185">Reference proteome</keyword>
<dbReference type="SUPFAM" id="SSF46689">
    <property type="entry name" value="Homeodomain-like"/>
    <property type="match status" value="1"/>
</dbReference>
<dbReference type="GO" id="GO:0000977">
    <property type="term" value="F:RNA polymerase II transcription regulatory region sequence-specific DNA binding"/>
    <property type="evidence" value="ECO:0007669"/>
    <property type="project" value="TreeGrafter"/>
</dbReference>
<gene>
    <name evidence="7" type="ORF">KUDE01_005173</name>
</gene>
<evidence type="ECO:0000313" key="8">
    <source>
        <dbReference type="Proteomes" id="UP001228049"/>
    </source>
</evidence>
<proteinExistence type="predicted"/>
<comment type="subcellular location">
    <subcellularLocation>
        <location evidence="2 3 4">Nucleus</location>
    </subcellularLocation>
</comment>
<evidence type="ECO:0000259" key="6">
    <source>
        <dbReference type="PROSITE" id="PS50071"/>
    </source>
</evidence>
<dbReference type="PROSITE" id="PS50071">
    <property type="entry name" value="HOMEOBOX_2"/>
    <property type="match status" value="1"/>
</dbReference>
<reference evidence="7" key="1">
    <citation type="submission" date="2023-04" db="EMBL/GenBank/DDBJ databases">
        <title>Chromosome-level genome of Chaenocephalus aceratus.</title>
        <authorList>
            <person name="Park H."/>
        </authorList>
    </citation>
    <scope>NUCLEOTIDE SEQUENCE</scope>
    <source>
        <strain evidence="7">DE</strain>
        <tissue evidence="7">Muscle</tissue>
    </source>
</reference>
<dbReference type="InterPro" id="IPR050649">
    <property type="entry name" value="Paired_Homeobox_TFs"/>
</dbReference>
<keyword evidence="3 4" id="KW-0539">Nucleus</keyword>
<dbReference type="FunFam" id="1.10.10.60:FF:000710">
    <property type="entry name" value="Paired box 7a"/>
    <property type="match status" value="1"/>
</dbReference>